<dbReference type="RefSeq" id="WP_093024918.1">
    <property type="nucleotide sequence ID" value="NZ_FPBK01000006.1"/>
</dbReference>
<protein>
    <submittedName>
        <fullName evidence="2">Uncharacterized protein</fullName>
    </submittedName>
</protein>
<dbReference type="EMBL" id="FPBK01000006">
    <property type="protein sequence ID" value="SFU52486.1"/>
    <property type="molecule type" value="Genomic_DNA"/>
</dbReference>
<keyword evidence="3" id="KW-1185">Reference proteome</keyword>
<keyword evidence="1" id="KW-0472">Membrane</keyword>
<proteinExistence type="predicted"/>
<evidence type="ECO:0000313" key="3">
    <source>
        <dbReference type="Proteomes" id="UP000199138"/>
    </source>
</evidence>
<accession>A0A1I7GW46</accession>
<evidence type="ECO:0000256" key="1">
    <source>
        <dbReference type="SAM" id="Phobius"/>
    </source>
</evidence>
<name>A0A1I7GW46_9FLAO</name>
<evidence type="ECO:0000313" key="2">
    <source>
        <dbReference type="EMBL" id="SFU52486.1"/>
    </source>
</evidence>
<feature type="transmembrane region" description="Helical" evidence="1">
    <location>
        <begin position="77"/>
        <end position="96"/>
    </location>
</feature>
<feature type="transmembrane region" description="Helical" evidence="1">
    <location>
        <begin position="24"/>
        <end position="41"/>
    </location>
</feature>
<keyword evidence="1" id="KW-1133">Transmembrane helix</keyword>
<dbReference type="AlphaFoldDB" id="A0A1I7GW46"/>
<keyword evidence="1" id="KW-0812">Transmembrane</keyword>
<sequence>MALDNNNFRNATTYSKLSLSETLYAYYIPLLVLCTGSRVTFGTRLEEAFSKEANRLKQLGQTDKAEKFYALKDGIEYQFGISVCSLILLITILVLLF</sequence>
<dbReference type="Proteomes" id="UP000199138">
    <property type="component" value="Unassembled WGS sequence"/>
</dbReference>
<organism evidence="2 3">
    <name type="scientific">Pustulibacterium marinum</name>
    <dbReference type="NCBI Taxonomy" id="1224947"/>
    <lineage>
        <taxon>Bacteria</taxon>
        <taxon>Pseudomonadati</taxon>
        <taxon>Bacteroidota</taxon>
        <taxon>Flavobacteriia</taxon>
        <taxon>Flavobacteriales</taxon>
        <taxon>Flavobacteriaceae</taxon>
        <taxon>Pustulibacterium</taxon>
    </lineage>
</organism>
<dbReference type="STRING" id="1224947.SAMN05216480_10621"/>
<gene>
    <name evidence="2" type="ORF">SAMN05216480_10621</name>
</gene>
<reference evidence="2 3" key="1">
    <citation type="submission" date="2016-10" db="EMBL/GenBank/DDBJ databases">
        <authorList>
            <person name="de Groot N.N."/>
        </authorList>
    </citation>
    <scope>NUCLEOTIDE SEQUENCE [LARGE SCALE GENOMIC DNA]</scope>
    <source>
        <strain evidence="2 3">CGMCC 1.12333</strain>
    </source>
</reference>